<dbReference type="Gene3D" id="2.40.50.90">
    <property type="match status" value="1"/>
</dbReference>
<evidence type="ECO:0000313" key="1">
    <source>
        <dbReference type="EMBL" id="GJD61754.1"/>
    </source>
</evidence>
<sequence>MRGRIAAGLRHALFAGALAGTVEAASPRGREPPACRGRITGQDRIAAVAARGELVLASGRRARLDGLRWPDDPAAAEAARAWLAGLAGRPLATREAAEPDRWGRITLDAATRDEAPVDLAGGLVAAGLVQVDAGEGDSLCRPALLALEDAARRAGHGLWAGTMPVPTEEVTRLKEMVGRFAVVEGRVRNVGERERRTYLNFAPFGAEGVTVTVSKRTWRIMLERGFSSVALRGRRVRARGIVELWRGPTLDIGAAEMIELLDEEQAPRR</sequence>
<gene>
    <name evidence="1" type="ORF">MPEAHAMD_1900</name>
</gene>
<evidence type="ECO:0000313" key="2">
    <source>
        <dbReference type="Proteomes" id="UP001055286"/>
    </source>
</evidence>
<organism evidence="1 2">
    <name type="scientific">Methylobacterium frigidaeris</name>
    <dbReference type="NCBI Taxonomy" id="2038277"/>
    <lineage>
        <taxon>Bacteria</taxon>
        <taxon>Pseudomonadati</taxon>
        <taxon>Pseudomonadota</taxon>
        <taxon>Alphaproteobacteria</taxon>
        <taxon>Hyphomicrobiales</taxon>
        <taxon>Methylobacteriaceae</taxon>
        <taxon>Methylobacterium</taxon>
    </lineage>
</organism>
<keyword evidence="2" id="KW-1185">Reference proteome</keyword>
<dbReference type="EMBL" id="BPQJ01000007">
    <property type="protein sequence ID" value="GJD61754.1"/>
    <property type="molecule type" value="Genomic_DNA"/>
</dbReference>
<dbReference type="InterPro" id="IPR035437">
    <property type="entry name" value="SNase_OB-fold_sf"/>
</dbReference>
<reference evidence="1" key="2">
    <citation type="submission" date="2021-08" db="EMBL/GenBank/DDBJ databases">
        <authorList>
            <person name="Tani A."/>
            <person name="Ola A."/>
            <person name="Ogura Y."/>
            <person name="Katsura K."/>
            <person name="Hayashi T."/>
        </authorList>
    </citation>
    <scope>NUCLEOTIDE SEQUENCE</scope>
    <source>
        <strain evidence="1">JCM 32048</strain>
    </source>
</reference>
<dbReference type="Proteomes" id="UP001055286">
    <property type="component" value="Unassembled WGS sequence"/>
</dbReference>
<dbReference type="AlphaFoldDB" id="A0AA37H9J4"/>
<comment type="caution">
    <text evidence="1">The sequence shown here is derived from an EMBL/GenBank/DDBJ whole genome shotgun (WGS) entry which is preliminary data.</text>
</comment>
<accession>A0AA37H9J4</accession>
<dbReference type="SUPFAM" id="SSF50199">
    <property type="entry name" value="Staphylococcal nuclease"/>
    <property type="match status" value="1"/>
</dbReference>
<proteinExistence type="predicted"/>
<name>A0AA37H9J4_9HYPH</name>
<dbReference type="RefSeq" id="WP_238190548.1">
    <property type="nucleotide sequence ID" value="NZ_BPQJ01000007.1"/>
</dbReference>
<reference evidence="1" key="1">
    <citation type="journal article" date="2016" name="Front. Microbiol.">
        <title>Genome Sequence of the Piezophilic, Mesophilic Sulfate-Reducing Bacterium Desulfovibrio indicus J2T.</title>
        <authorList>
            <person name="Cao J."/>
            <person name="Maignien L."/>
            <person name="Shao Z."/>
            <person name="Alain K."/>
            <person name="Jebbar M."/>
        </authorList>
    </citation>
    <scope>NUCLEOTIDE SEQUENCE</scope>
    <source>
        <strain evidence="1">JCM 32048</strain>
    </source>
</reference>
<protein>
    <submittedName>
        <fullName evidence="1">Uncharacterized protein</fullName>
    </submittedName>
</protein>